<dbReference type="AlphaFoldDB" id="A0A087D2L9"/>
<dbReference type="SFLD" id="SFLDG01129">
    <property type="entry name" value="C1.5:_HAD__Beta-PGM__Phosphata"/>
    <property type="match status" value="1"/>
</dbReference>
<dbReference type="NCBIfam" id="TIGR01509">
    <property type="entry name" value="HAD-SF-IA-v3"/>
    <property type="match status" value="1"/>
</dbReference>
<proteinExistence type="predicted"/>
<protein>
    <submittedName>
        <fullName evidence="1">HAD-superfamily hydrolase</fullName>
    </submittedName>
</protein>
<dbReference type="PANTHER" id="PTHR43611:SF3">
    <property type="entry name" value="FLAVIN MONONUCLEOTIDE HYDROLASE 1, CHLOROPLATIC"/>
    <property type="match status" value="1"/>
</dbReference>
<evidence type="ECO:0000313" key="1">
    <source>
        <dbReference type="EMBL" id="KFI89769.1"/>
    </source>
</evidence>
<dbReference type="InterPro" id="IPR006439">
    <property type="entry name" value="HAD-SF_hydro_IA"/>
</dbReference>
<dbReference type="Proteomes" id="UP000029078">
    <property type="component" value="Unassembled WGS sequence"/>
</dbReference>
<dbReference type="GO" id="GO:0016787">
    <property type="term" value="F:hydrolase activity"/>
    <property type="evidence" value="ECO:0007669"/>
    <property type="project" value="UniProtKB-KW"/>
</dbReference>
<organism evidence="1 2">
    <name type="scientific">Bifidobacterium ruminantium</name>
    <dbReference type="NCBI Taxonomy" id="78346"/>
    <lineage>
        <taxon>Bacteria</taxon>
        <taxon>Bacillati</taxon>
        <taxon>Actinomycetota</taxon>
        <taxon>Actinomycetes</taxon>
        <taxon>Bifidobacteriales</taxon>
        <taxon>Bifidobacteriaceae</taxon>
        <taxon>Bifidobacterium</taxon>
    </lineage>
</organism>
<keyword evidence="1" id="KW-0378">Hydrolase</keyword>
<name>A0A087D2L9_BIFRU</name>
<accession>A0A087D2L9</accession>
<dbReference type="STRING" id="78346.BRUM_0986"/>
<dbReference type="eggNOG" id="COG1011">
    <property type="taxonomic scope" value="Bacteria"/>
</dbReference>
<keyword evidence="2" id="KW-1185">Reference proteome</keyword>
<reference evidence="1 2" key="1">
    <citation type="submission" date="2014-03" db="EMBL/GenBank/DDBJ databases">
        <title>Genomics of Bifidobacteria.</title>
        <authorList>
            <person name="Ventura M."/>
            <person name="Milani C."/>
            <person name="Lugli G.A."/>
        </authorList>
    </citation>
    <scope>NUCLEOTIDE SEQUENCE [LARGE SCALE GENOMIC DNA]</scope>
    <source>
        <strain evidence="1 2">LMG 21811</strain>
    </source>
</reference>
<dbReference type="SUPFAM" id="SSF56784">
    <property type="entry name" value="HAD-like"/>
    <property type="match status" value="1"/>
</dbReference>
<dbReference type="EMBL" id="JGZL01000007">
    <property type="protein sequence ID" value="KFI89769.1"/>
    <property type="molecule type" value="Genomic_DNA"/>
</dbReference>
<dbReference type="CDD" id="cd02603">
    <property type="entry name" value="HAD_sEH-N_like"/>
    <property type="match status" value="1"/>
</dbReference>
<dbReference type="InterPro" id="IPR036412">
    <property type="entry name" value="HAD-like_sf"/>
</dbReference>
<gene>
    <name evidence="1" type="ORF">BRUM_0986</name>
</gene>
<dbReference type="Gene3D" id="3.40.50.1000">
    <property type="entry name" value="HAD superfamily/HAD-like"/>
    <property type="match status" value="1"/>
</dbReference>
<dbReference type="InterPro" id="IPR023214">
    <property type="entry name" value="HAD_sf"/>
</dbReference>
<dbReference type="PANTHER" id="PTHR43611">
    <property type="entry name" value="ALPHA-D-GLUCOSE 1-PHOSPHATE PHOSPHATASE"/>
    <property type="match status" value="1"/>
</dbReference>
<evidence type="ECO:0000313" key="2">
    <source>
        <dbReference type="Proteomes" id="UP000029078"/>
    </source>
</evidence>
<sequence length="211" mass="23898">MAITAPSITDVIFDFCGVVIDWQSRAALAGRYPADLVDRICSDDDEFGFFDYEDRMDHGEALAEVLPVVERDHGRRIADIFKDYITRYDDALVRLLPGSEQLMRDLKAAGYGVWGLTNWSRETIHFAFEKFPQLEDILDGTVVSGVERKFKPNSDFYELALRRFGINADSSVFFDDTEKNVAGARAVGIHAFRFTDADQARRDLISLGVRI</sequence>
<dbReference type="SFLD" id="SFLDS00003">
    <property type="entry name" value="Haloacid_Dehalogenase"/>
    <property type="match status" value="1"/>
</dbReference>
<dbReference type="Pfam" id="PF00702">
    <property type="entry name" value="Hydrolase"/>
    <property type="match status" value="1"/>
</dbReference>
<comment type="caution">
    <text evidence="1">The sequence shown here is derived from an EMBL/GenBank/DDBJ whole genome shotgun (WGS) entry which is preliminary data.</text>
</comment>